<dbReference type="Proteomes" id="UP000027920">
    <property type="component" value="Unassembled WGS sequence"/>
</dbReference>
<dbReference type="AlphaFoldDB" id="A0A072PF03"/>
<proteinExistence type="inferred from homology"/>
<dbReference type="InterPro" id="IPR002347">
    <property type="entry name" value="SDR_fam"/>
</dbReference>
<dbReference type="RefSeq" id="XP_013260902.1">
    <property type="nucleotide sequence ID" value="XM_013405448.1"/>
</dbReference>
<gene>
    <name evidence="4" type="ORF">A1O9_06238</name>
</gene>
<reference evidence="4 5" key="1">
    <citation type="submission" date="2013-03" db="EMBL/GenBank/DDBJ databases">
        <title>The Genome Sequence of Exophiala aquamarina CBS 119918.</title>
        <authorList>
            <consortium name="The Broad Institute Genomics Platform"/>
            <person name="Cuomo C."/>
            <person name="de Hoog S."/>
            <person name="Gorbushina A."/>
            <person name="Walker B."/>
            <person name="Young S.K."/>
            <person name="Zeng Q."/>
            <person name="Gargeya S."/>
            <person name="Fitzgerald M."/>
            <person name="Haas B."/>
            <person name="Abouelleil A."/>
            <person name="Allen A.W."/>
            <person name="Alvarado L."/>
            <person name="Arachchi H.M."/>
            <person name="Berlin A.M."/>
            <person name="Chapman S.B."/>
            <person name="Gainer-Dewar J."/>
            <person name="Goldberg J."/>
            <person name="Griggs A."/>
            <person name="Gujja S."/>
            <person name="Hansen M."/>
            <person name="Howarth C."/>
            <person name="Imamovic A."/>
            <person name="Ireland A."/>
            <person name="Larimer J."/>
            <person name="McCowan C."/>
            <person name="Murphy C."/>
            <person name="Pearson M."/>
            <person name="Poon T.W."/>
            <person name="Priest M."/>
            <person name="Roberts A."/>
            <person name="Saif S."/>
            <person name="Shea T."/>
            <person name="Sisk P."/>
            <person name="Sykes S."/>
            <person name="Wortman J."/>
            <person name="Nusbaum C."/>
            <person name="Birren B."/>
        </authorList>
    </citation>
    <scope>NUCLEOTIDE SEQUENCE [LARGE SCALE GENOMIC DNA]</scope>
    <source>
        <strain evidence="4 5">CBS 119918</strain>
    </source>
</reference>
<evidence type="ECO:0000313" key="5">
    <source>
        <dbReference type="Proteomes" id="UP000027920"/>
    </source>
</evidence>
<keyword evidence="3" id="KW-0560">Oxidoreductase</keyword>
<comment type="caution">
    <text evidence="4">The sequence shown here is derived from an EMBL/GenBank/DDBJ whole genome shotgun (WGS) entry which is preliminary data.</text>
</comment>
<organism evidence="4 5">
    <name type="scientific">Exophiala aquamarina CBS 119918</name>
    <dbReference type="NCBI Taxonomy" id="1182545"/>
    <lineage>
        <taxon>Eukaryota</taxon>
        <taxon>Fungi</taxon>
        <taxon>Dikarya</taxon>
        <taxon>Ascomycota</taxon>
        <taxon>Pezizomycotina</taxon>
        <taxon>Eurotiomycetes</taxon>
        <taxon>Chaetothyriomycetidae</taxon>
        <taxon>Chaetothyriales</taxon>
        <taxon>Herpotrichiellaceae</taxon>
        <taxon>Exophiala</taxon>
    </lineage>
</organism>
<dbReference type="VEuPathDB" id="FungiDB:A1O9_06238"/>
<sequence>MGPYKYTGPLDCNVDIDVSTLKGKTAIVTGGAKGLGQAYALALLDAGSTVIIADLDESAGEAFAAQYPNRLYFVSCNVSIWEDQVRLFAKAAEVSPTGKIHHVVANAGIFRADEVYSYSSQPLEPNLSTIDVNVKGSLYTTKLAMHYFIKQNGTAPSPSQEDTSLVVISSGAGIYDCIRMPEYCASKWAVRGIMHGLRRTAHFYGSRVNMISPYYVETTVLPKKVYEFIRGKGIDFATLEDAGQCLLRLLADPTVNGHSLFIAPRKWAPRGYIDLDLEDTEGTPLRKEIQIEQMHCEPVDAGLFPEMRLYM</sequence>
<dbReference type="PANTHER" id="PTHR43180:SF31">
    <property type="entry name" value="CHAIN DEHYDROGENASE_REDUCTASE, PUTATIVE (AFU_ORTHOLOGUE AFUA_2G16570)-RELATED"/>
    <property type="match status" value="1"/>
</dbReference>
<dbReference type="InterPro" id="IPR036291">
    <property type="entry name" value="NAD(P)-bd_dom_sf"/>
</dbReference>
<dbReference type="Gene3D" id="3.40.50.720">
    <property type="entry name" value="NAD(P)-binding Rossmann-like Domain"/>
    <property type="match status" value="1"/>
</dbReference>
<evidence type="ECO:0000313" key="4">
    <source>
        <dbReference type="EMBL" id="KEF58312.1"/>
    </source>
</evidence>
<evidence type="ECO:0000256" key="3">
    <source>
        <dbReference type="ARBA" id="ARBA00023002"/>
    </source>
</evidence>
<accession>A0A072PF03</accession>
<dbReference type="PRINTS" id="PR00081">
    <property type="entry name" value="GDHRDH"/>
</dbReference>
<keyword evidence="5" id="KW-1185">Reference proteome</keyword>
<keyword evidence="2" id="KW-0521">NADP</keyword>
<protein>
    <submittedName>
        <fullName evidence="4">Uncharacterized protein</fullName>
    </submittedName>
</protein>
<dbReference type="GeneID" id="25281155"/>
<evidence type="ECO:0000256" key="1">
    <source>
        <dbReference type="ARBA" id="ARBA00006484"/>
    </source>
</evidence>
<dbReference type="SUPFAM" id="SSF51735">
    <property type="entry name" value="NAD(P)-binding Rossmann-fold domains"/>
    <property type="match status" value="1"/>
</dbReference>
<dbReference type="GO" id="GO:0016491">
    <property type="term" value="F:oxidoreductase activity"/>
    <property type="evidence" value="ECO:0007669"/>
    <property type="project" value="UniProtKB-KW"/>
</dbReference>
<dbReference type="OrthoDB" id="5371740at2759"/>
<dbReference type="PANTHER" id="PTHR43180">
    <property type="entry name" value="3-OXOACYL-(ACYL-CARRIER-PROTEIN) REDUCTASE (AFU_ORTHOLOGUE AFUA_6G11210)"/>
    <property type="match status" value="1"/>
</dbReference>
<dbReference type="InterPro" id="IPR020904">
    <property type="entry name" value="Sc_DH/Rdtase_CS"/>
</dbReference>
<dbReference type="Pfam" id="PF00106">
    <property type="entry name" value="adh_short"/>
    <property type="match status" value="1"/>
</dbReference>
<dbReference type="STRING" id="1182545.A0A072PF03"/>
<name>A0A072PF03_9EURO</name>
<dbReference type="HOGENOM" id="CLU_010194_13_3_1"/>
<evidence type="ECO:0000256" key="2">
    <source>
        <dbReference type="ARBA" id="ARBA00022857"/>
    </source>
</evidence>
<comment type="similarity">
    <text evidence="1">Belongs to the short-chain dehydrogenases/reductases (SDR) family.</text>
</comment>
<dbReference type="EMBL" id="AMGV01000004">
    <property type="protein sequence ID" value="KEF58312.1"/>
    <property type="molecule type" value="Genomic_DNA"/>
</dbReference>
<dbReference type="PROSITE" id="PS00061">
    <property type="entry name" value="ADH_SHORT"/>
    <property type="match status" value="1"/>
</dbReference>